<reference evidence="1 2" key="1">
    <citation type="submission" date="2020-10" db="EMBL/GenBank/DDBJ databases">
        <title>Sequencing the genomes of 1000 actinobacteria strains.</title>
        <authorList>
            <person name="Klenk H.-P."/>
        </authorList>
    </citation>
    <scope>NUCLEOTIDE SEQUENCE [LARGE SCALE GENOMIC DNA]</scope>
    <source>
        <strain evidence="1 2">DSM 46661</strain>
    </source>
</reference>
<dbReference type="EMBL" id="JADBEJ010000005">
    <property type="protein sequence ID" value="MBE1577132.1"/>
    <property type="molecule type" value="Genomic_DNA"/>
</dbReference>
<evidence type="ECO:0000313" key="2">
    <source>
        <dbReference type="Proteomes" id="UP000656548"/>
    </source>
</evidence>
<dbReference type="Proteomes" id="UP000656548">
    <property type="component" value="Unassembled WGS sequence"/>
</dbReference>
<accession>A0ABR9L9B7</accession>
<sequence>MEFEAGQRLLAFLRELQAVKVADSTWGFGGPEWEAVVDVVPHRWLALAFEALDPVTGKRATYDIDTDLYDLTRDDQRGFAEEIERDIIEFLDNLKRGAVLRGNHGKKFVLVFPLDGAYVRVVQGRFAGSASTYPDLATALAGGDYVPLSRPHPRA</sequence>
<proteinExistence type="predicted"/>
<comment type="caution">
    <text evidence="1">The sequence shown here is derived from an EMBL/GenBank/DDBJ whole genome shotgun (WGS) entry which is preliminary data.</text>
</comment>
<name>A0ABR9L9B7_9PSEU</name>
<organism evidence="1 2">
    <name type="scientific">Amycolatopsis roodepoortensis</name>
    <dbReference type="NCBI Taxonomy" id="700274"/>
    <lineage>
        <taxon>Bacteria</taxon>
        <taxon>Bacillati</taxon>
        <taxon>Actinomycetota</taxon>
        <taxon>Actinomycetes</taxon>
        <taxon>Pseudonocardiales</taxon>
        <taxon>Pseudonocardiaceae</taxon>
        <taxon>Amycolatopsis</taxon>
    </lineage>
</organism>
<protein>
    <submittedName>
        <fullName evidence="1">Uncharacterized protein</fullName>
    </submittedName>
</protein>
<dbReference type="RefSeq" id="WP_318780634.1">
    <property type="nucleotide sequence ID" value="NZ_JADBEJ010000005.1"/>
</dbReference>
<keyword evidence="2" id="KW-1185">Reference proteome</keyword>
<evidence type="ECO:0000313" key="1">
    <source>
        <dbReference type="EMBL" id="MBE1577132.1"/>
    </source>
</evidence>
<gene>
    <name evidence="1" type="ORF">H4W30_004192</name>
</gene>